<evidence type="ECO:0000256" key="1">
    <source>
        <dbReference type="ARBA" id="ARBA00022723"/>
    </source>
</evidence>
<accession>A0A0M9G5I5</accession>
<feature type="compositionally biased region" description="Basic and acidic residues" evidence="5">
    <location>
        <begin position="296"/>
        <end position="305"/>
    </location>
</feature>
<sequence length="851" mass="92698">MGHSGGNNTNGATSASPPVSHWSSSDGSALQSAAPPVAPLFAIPEVLLNSNNTNHGTMTPHHSVDRCTKHHDATGDRVISCSERNGVECDDTTLVMTADVAETAVDSPGELFYVQLDPDSQLVTGVLPAMEQLHVQLTQLRRVLRQSGAVLHSLRERARSTGDDVCELYAAPSFASQTRRRSSEGSRPATSPMSYLTSTRTSARAPLIAAAERSRLSPWFAPHRRSDSVLSCSPVIVSAVYSRRRGDGDNDEDSEWCDAATIHTSSSTTAQSTPSLHPMLMPPPQLQLLEEDELNDDGRGSRRSDVTGVRRTYVARCRPDSVPSSLHTTPNMQPANGSYARSDGGGVLCLPPSTLSLAARSERKQQQQQKQKPQHSARNRMPSPTVASPSGSVMSRFENSPLLPLTDNSTRLFDHRDAAPSDAGGSGRLSEAEKTELARLSQHVAELYRRRGLLLQKADRILCQHAQQHERWEGNEERRGCYRCRRLFSRLTRRHHCRRCGRLCCAECSRYVGKKQDTSYVAPVSSARGPSAAMAHRVIIKSEYTARMTADDPHVLAEESFDEHTYPPRGVSVSALSPAVAAAAPQPNVAEEENATAAPNEDEQQLHDAPFADSATSTDSRVGRSRQHKWVRLCAPCYQNCLRARRNNVLQYLKNANLCILDDGYYYYHVMTKDELCQLSTALSKPDSFKKQVELMSHVVMERSVDYVAAAPAYSAQTLATAMQHTPDVLRTLGGISAYAFRSARQTANDYVGGYFTASRTILPDNPVGAATAALLSQADVYGSERRNTGDEECSEASVESLDDTCSETQSPSSPGTGTEQADEEDEAKATAFYGEIKGDEEAAAQGENCA</sequence>
<dbReference type="GeneID" id="26902914"/>
<dbReference type="InterPro" id="IPR017455">
    <property type="entry name" value="Znf_FYVE-rel"/>
</dbReference>
<feature type="compositionally biased region" description="Low complexity" evidence="5">
    <location>
        <begin position="14"/>
        <end position="28"/>
    </location>
</feature>
<dbReference type="AlphaFoldDB" id="A0A0M9G5I5"/>
<dbReference type="OMA" id="DNDSEWC"/>
<evidence type="ECO:0000259" key="6">
    <source>
        <dbReference type="PROSITE" id="PS50178"/>
    </source>
</evidence>
<feature type="compositionally biased region" description="Polar residues" evidence="5">
    <location>
        <begin position="188"/>
        <end position="198"/>
    </location>
</feature>
<gene>
    <name evidence="7" type="ORF">ABB37_02623</name>
</gene>
<feature type="compositionally biased region" description="Polar residues" evidence="5">
    <location>
        <begin position="807"/>
        <end position="820"/>
    </location>
</feature>
<feature type="region of interest" description="Disordered" evidence="5">
    <location>
        <begin position="1"/>
        <end position="31"/>
    </location>
</feature>
<dbReference type="OrthoDB" id="272798at2759"/>
<dbReference type="VEuPathDB" id="TriTrypDB:LpyrH10_04_1730"/>
<keyword evidence="3" id="KW-0862">Zinc</keyword>
<feature type="region of interest" description="Disordered" evidence="5">
    <location>
        <begin position="582"/>
        <end position="606"/>
    </location>
</feature>
<dbReference type="Gene3D" id="3.30.40.10">
    <property type="entry name" value="Zinc/RING finger domain, C3HC4 (zinc finger)"/>
    <property type="match status" value="1"/>
</dbReference>
<evidence type="ECO:0000256" key="5">
    <source>
        <dbReference type="SAM" id="MobiDB-lite"/>
    </source>
</evidence>
<dbReference type="RefSeq" id="XP_015661289.1">
    <property type="nucleotide sequence ID" value="XM_015799687.1"/>
</dbReference>
<proteinExistence type="predicted"/>
<dbReference type="RefSeq" id="XP_015661290.1">
    <property type="nucleotide sequence ID" value="XM_015799688.1"/>
</dbReference>
<name>A0A0M9G5I5_LEPPY</name>
<feature type="compositionally biased region" description="Low complexity" evidence="5">
    <location>
        <begin position="263"/>
        <end position="279"/>
    </location>
</feature>
<feature type="compositionally biased region" description="Polar residues" evidence="5">
    <location>
        <begin position="1"/>
        <end position="13"/>
    </location>
</feature>
<comment type="caution">
    <text evidence="7">The sequence shown here is derived from an EMBL/GenBank/DDBJ whole genome shotgun (WGS) entry which is preliminary data.</text>
</comment>
<feature type="compositionally biased region" description="Acidic residues" evidence="5">
    <location>
        <begin position="791"/>
        <end position="806"/>
    </location>
</feature>
<evidence type="ECO:0000313" key="7">
    <source>
        <dbReference type="EMBL" id="KPA82850.1"/>
    </source>
</evidence>
<feature type="compositionally biased region" description="Low complexity" evidence="5">
    <location>
        <begin position="582"/>
        <end position="599"/>
    </location>
</feature>
<feature type="region of interest" description="Disordered" evidence="5">
    <location>
        <begin position="177"/>
        <end position="198"/>
    </location>
</feature>
<dbReference type="Pfam" id="PF01363">
    <property type="entry name" value="FYVE"/>
    <property type="match status" value="1"/>
</dbReference>
<dbReference type="PANTHER" id="PTHR23164">
    <property type="entry name" value="EARLY ENDOSOME ANTIGEN 1"/>
    <property type="match status" value="1"/>
</dbReference>
<evidence type="ECO:0000256" key="4">
    <source>
        <dbReference type="PROSITE-ProRule" id="PRU00091"/>
    </source>
</evidence>
<dbReference type="InterPro" id="IPR011011">
    <property type="entry name" value="Znf_FYVE_PHD"/>
</dbReference>
<dbReference type="PANTHER" id="PTHR23164:SF30">
    <property type="entry name" value="EARLY ENDOSOME ANTIGEN 1"/>
    <property type="match status" value="1"/>
</dbReference>
<feature type="region of interest" description="Disordered" evidence="5">
    <location>
        <begin position="263"/>
        <end position="282"/>
    </location>
</feature>
<dbReference type="PROSITE" id="PS50178">
    <property type="entry name" value="ZF_FYVE"/>
    <property type="match status" value="1"/>
</dbReference>
<keyword evidence="2 4" id="KW-0863">Zinc-finger</keyword>
<protein>
    <recommendedName>
        <fullName evidence="6">FYVE-type domain-containing protein</fullName>
    </recommendedName>
</protein>
<organism evidence="7 8">
    <name type="scientific">Leptomonas pyrrhocoris</name>
    <name type="common">Firebug parasite</name>
    <dbReference type="NCBI Taxonomy" id="157538"/>
    <lineage>
        <taxon>Eukaryota</taxon>
        <taxon>Discoba</taxon>
        <taxon>Euglenozoa</taxon>
        <taxon>Kinetoplastea</taxon>
        <taxon>Metakinetoplastina</taxon>
        <taxon>Trypanosomatida</taxon>
        <taxon>Trypanosomatidae</taxon>
        <taxon>Leishmaniinae</taxon>
        <taxon>Leptomonas</taxon>
    </lineage>
</organism>
<dbReference type="SUPFAM" id="SSF57903">
    <property type="entry name" value="FYVE/PHD zinc finger"/>
    <property type="match status" value="1"/>
</dbReference>
<dbReference type="InterPro" id="IPR000306">
    <property type="entry name" value="Znf_FYVE"/>
</dbReference>
<feature type="domain" description="FYVE-type" evidence="6">
    <location>
        <begin position="475"/>
        <end position="509"/>
    </location>
</feature>
<dbReference type="Proteomes" id="UP000037923">
    <property type="component" value="Unassembled WGS sequence"/>
</dbReference>
<evidence type="ECO:0000256" key="2">
    <source>
        <dbReference type="ARBA" id="ARBA00022771"/>
    </source>
</evidence>
<reference evidence="7 8" key="1">
    <citation type="submission" date="2015-07" db="EMBL/GenBank/DDBJ databases">
        <title>High-quality genome of monoxenous trypanosomatid Leptomonas pyrrhocoris.</title>
        <authorList>
            <person name="Flegontov P."/>
            <person name="Butenko A."/>
            <person name="Firsov S."/>
            <person name="Vlcek C."/>
            <person name="Logacheva M.D."/>
            <person name="Field M."/>
            <person name="Filatov D."/>
            <person name="Flegontova O."/>
            <person name="Gerasimov E."/>
            <person name="Jackson A.P."/>
            <person name="Kelly S."/>
            <person name="Opperdoes F."/>
            <person name="O'Reilly A."/>
            <person name="Votypka J."/>
            <person name="Yurchenko V."/>
            <person name="Lukes J."/>
        </authorList>
    </citation>
    <scope>NUCLEOTIDE SEQUENCE [LARGE SCALE GENOMIC DNA]</scope>
    <source>
        <strain evidence="7">H10</strain>
    </source>
</reference>
<dbReference type="EMBL" id="LGTL01000004">
    <property type="protein sequence ID" value="KPA82850.1"/>
    <property type="molecule type" value="Genomic_DNA"/>
</dbReference>
<keyword evidence="8" id="KW-1185">Reference proteome</keyword>
<dbReference type="GO" id="GO:0008270">
    <property type="term" value="F:zinc ion binding"/>
    <property type="evidence" value="ECO:0007669"/>
    <property type="project" value="UniProtKB-KW"/>
</dbReference>
<evidence type="ECO:0000313" key="8">
    <source>
        <dbReference type="Proteomes" id="UP000037923"/>
    </source>
</evidence>
<keyword evidence="1" id="KW-0479">Metal-binding</keyword>
<dbReference type="SMART" id="SM00064">
    <property type="entry name" value="FYVE"/>
    <property type="match status" value="1"/>
</dbReference>
<feature type="compositionally biased region" description="Polar residues" evidence="5">
    <location>
        <begin position="322"/>
        <end position="336"/>
    </location>
</feature>
<dbReference type="EMBL" id="LGTL01000004">
    <property type="protein sequence ID" value="KPA82851.1"/>
    <property type="molecule type" value="Genomic_DNA"/>
</dbReference>
<feature type="region of interest" description="Disordered" evidence="5">
    <location>
        <begin position="294"/>
        <end position="408"/>
    </location>
</feature>
<feature type="region of interest" description="Disordered" evidence="5">
    <location>
        <begin position="784"/>
        <end position="829"/>
    </location>
</feature>
<dbReference type="InterPro" id="IPR013083">
    <property type="entry name" value="Znf_RING/FYVE/PHD"/>
</dbReference>
<evidence type="ECO:0000256" key="3">
    <source>
        <dbReference type="ARBA" id="ARBA00022833"/>
    </source>
</evidence>